<feature type="transmembrane region" description="Helical" evidence="9">
    <location>
        <begin position="386"/>
        <end position="404"/>
    </location>
</feature>
<evidence type="ECO:0000256" key="11">
    <source>
        <dbReference type="RuleBase" id="RU003484"/>
    </source>
</evidence>
<dbReference type="Pfam" id="PF00344">
    <property type="entry name" value="SecY"/>
    <property type="match status" value="1"/>
</dbReference>
<evidence type="ECO:0000256" key="4">
    <source>
        <dbReference type="ARBA" id="ARBA00022692"/>
    </source>
</evidence>
<dbReference type="PRINTS" id="PR00303">
    <property type="entry name" value="SECYTRNLCASE"/>
</dbReference>
<protein>
    <recommendedName>
        <fullName evidence="9 10">Protein translocase subunit SecY</fullName>
    </recommendedName>
</protein>
<evidence type="ECO:0000256" key="10">
    <source>
        <dbReference type="RuleBase" id="RU000537"/>
    </source>
</evidence>
<dbReference type="NCBIfam" id="TIGR00967">
    <property type="entry name" value="3a0501s007"/>
    <property type="match status" value="1"/>
</dbReference>
<keyword evidence="9" id="KW-1003">Cell membrane</keyword>
<reference evidence="13 14" key="1">
    <citation type="journal article" date="2002" name="Nucleic Acids Res.">
        <title>The complete genomic sequence of Mycoplasma penetrans, an intracellular bacterial pathogen in humans.</title>
        <authorList>
            <person name="Sasaki Y."/>
            <person name="Ishikawa J."/>
            <person name="Yamashita A."/>
            <person name="Oshima K."/>
            <person name="Kenri T."/>
            <person name="Furuya K."/>
            <person name="Yoshino C."/>
            <person name="Horino A."/>
            <person name="Shiba T."/>
            <person name="Sasaki T."/>
            <person name="Hattori M."/>
        </authorList>
    </citation>
    <scope>NUCLEOTIDE SEQUENCE [LARGE SCALE GENOMIC DNA]</scope>
    <source>
        <strain evidence="13 14">HF-2</strain>
    </source>
</reference>
<dbReference type="Proteomes" id="UP000002522">
    <property type="component" value="Chromosome"/>
</dbReference>
<evidence type="ECO:0000256" key="8">
    <source>
        <dbReference type="ARBA" id="ARBA00023136"/>
    </source>
</evidence>
<feature type="transmembrane region" description="Helical" evidence="9">
    <location>
        <begin position="234"/>
        <end position="254"/>
    </location>
</feature>
<dbReference type="SUPFAM" id="SSF103491">
    <property type="entry name" value="Preprotein translocase SecY subunit"/>
    <property type="match status" value="1"/>
</dbReference>
<feature type="transmembrane region" description="Helical" evidence="9">
    <location>
        <begin position="329"/>
        <end position="348"/>
    </location>
</feature>
<dbReference type="STRING" id="272633.gene:10732118"/>
<dbReference type="InParanoid" id="Q8EUD2"/>
<feature type="transmembrane region" description="Helical" evidence="9">
    <location>
        <begin position="165"/>
        <end position="185"/>
    </location>
</feature>
<dbReference type="GO" id="GO:0006605">
    <property type="term" value="P:protein targeting"/>
    <property type="evidence" value="ECO:0007669"/>
    <property type="project" value="UniProtKB-UniRule"/>
</dbReference>
<dbReference type="AlphaFoldDB" id="Q8EUD2"/>
<dbReference type="PROSITE" id="PS00756">
    <property type="entry name" value="SECY_2"/>
    <property type="match status" value="1"/>
</dbReference>
<dbReference type="InterPro" id="IPR026593">
    <property type="entry name" value="SecY"/>
</dbReference>
<dbReference type="HAMAP" id="MF_01465">
    <property type="entry name" value="SecY"/>
    <property type="match status" value="1"/>
</dbReference>
<dbReference type="EMBL" id="BA000026">
    <property type="protein sequence ID" value="BAC44784.1"/>
    <property type="molecule type" value="Genomic_DNA"/>
</dbReference>
<evidence type="ECO:0000256" key="12">
    <source>
        <dbReference type="RuleBase" id="RU004349"/>
    </source>
</evidence>
<name>Q8EUD2_MALP2</name>
<feature type="transmembrane region" description="Helical" evidence="9">
    <location>
        <begin position="286"/>
        <end position="309"/>
    </location>
</feature>
<keyword evidence="3 9" id="KW-0813">Transport</keyword>
<dbReference type="InterPro" id="IPR023201">
    <property type="entry name" value="SecY_dom_sf"/>
</dbReference>
<feature type="transmembrane region" description="Helical" evidence="9">
    <location>
        <begin position="410"/>
        <end position="432"/>
    </location>
</feature>
<evidence type="ECO:0000256" key="6">
    <source>
        <dbReference type="ARBA" id="ARBA00022989"/>
    </source>
</evidence>
<dbReference type="KEGG" id="mpe:MYPE9980"/>
<evidence type="ECO:0000256" key="5">
    <source>
        <dbReference type="ARBA" id="ARBA00022927"/>
    </source>
</evidence>
<accession>Q8EUD2</accession>
<evidence type="ECO:0000256" key="3">
    <source>
        <dbReference type="ARBA" id="ARBA00022448"/>
    </source>
</evidence>
<keyword evidence="6 9" id="KW-1133">Transmembrane helix</keyword>
<keyword evidence="14" id="KW-1185">Reference proteome</keyword>
<feature type="transmembrane region" description="Helical" evidence="9">
    <location>
        <begin position="26"/>
        <end position="48"/>
    </location>
</feature>
<dbReference type="Gene3D" id="1.10.3370.10">
    <property type="entry name" value="SecY subunit domain"/>
    <property type="match status" value="1"/>
</dbReference>
<sequence length="473" mass="51198">MNNLSTYQNKKSFWNELKQIFTNKQVLVSFVATLVLLILFRIGSAITMPGLTITDSLSDSTQSSFLGVLNLLGGGGISRLSFMAIGVSPYITAQIIVQLLSSDLIKPLTRLSKAGERGKRKLEIITRLITIPFAIMQAYAVLSLAGTQGLVSSFFGQSALSSVPAGQIILLLLGMTAGTYLTIFISDIISKRGVGNGVTLIILSGIVASIYPNFTSVFQVLTGSSQISNQLLRYFSFAVYLVFFFLILLATTFVNGSVRKIPIQQIGQGLSKEVDEMPYLPIKLNAAGVIPVIFASSIMTIAPTISQFLPSGSAGSEFINEYLSIERPVGLVIYTVLIVLFGFFYSHIQVNSEKLAENFQKSGKFIPGVKMGEETQKYISKTLNRVNCIGVPFLACLAIVPYLITMTTGIPNGIAIGGTGVIIMVTGSLDFWSSLKSAQTNYTYSNLTKGLKKSNEGQLLGSKAETDDVKRLW</sequence>
<dbReference type="PROSITE" id="PS00755">
    <property type="entry name" value="SECY_1"/>
    <property type="match status" value="1"/>
</dbReference>
<feature type="transmembrane region" description="Helical" evidence="9">
    <location>
        <begin position="197"/>
        <end position="214"/>
    </location>
</feature>
<proteinExistence type="inferred from homology"/>
<organism evidence="13 14">
    <name type="scientific">Malacoplasma penetrans (strain HF-2)</name>
    <name type="common">Mycoplasma penetrans</name>
    <dbReference type="NCBI Taxonomy" id="272633"/>
    <lineage>
        <taxon>Bacteria</taxon>
        <taxon>Bacillati</taxon>
        <taxon>Mycoplasmatota</taxon>
        <taxon>Mycoplasmoidales</taxon>
        <taxon>Mycoplasmoidaceae</taxon>
        <taxon>Malacoplasma</taxon>
    </lineage>
</organism>
<feature type="transmembrane region" description="Helical" evidence="9">
    <location>
        <begin position="80"/>
        <end position="101"/>
    </location>
</feature>
<evidence type="ECO:0000256" key="2">
    <source>
        <dbReference type="ARBA" id="ARBA00005751"/>
    </source>
</evidence>
<dbReference type="PANTHER" id="PTHR10906">
    <property type="entry name" value="SECY/SEC61-ALPHA FAMILY MEMBER"/>
    <property type="match status" value="1"/>
</dbReference>
<evidence type="ECO:0000313" key="14">
    <source>
        <dbReference type="Proteomes" id="UP000002522"/>
    </source>
</evidence>
<keyword evidence="5 9" id="KW-0653">Protein transport</keyword>
<evidence type="ECO:0000256" key="7">
    <source>
        <dbReference type="ARBA" id="ARBA00023010"/>
    </source>
</evidence>
<comment type="similarity">
    <text evidence="2 9 12">Belongs to the SecY/SEC61-alpha family.</text>
</comment>
<dbReference type="HOGENOM" id="CLU_030313_0_0_14"/>
<dbReference type="RefSeq" id="WP_011077812.1">
    <property type="nucleotide sequence ID" value="NC_004432.1"/>
</dbReference>
<keyword evidence="7 9" id="KW-0811">Translocation</keyword>
<dbReference type="GO" id="GO:0043952">
    <property type="term" value="P:protein transport by the Sec complex"/>
    <property type="evidence" value="ECO:0007669"/>
    <property type="project" value="UniProtKB-UniRule"/>
</dbReference>
<comment type="function">
    <text evidence="9 10">The central subunit of the protein translocation channel SecYEG. Consists of two halves formed by TMs 1-5 and 6-10. These two domains form a lateral gate at the front which open onto the bilayer between TMs 2 and 7, and are clamped together by SecE at the back. The channel is closed by both a pore ring composed of hydrophobic SecY resides and a short helix (helix 2A) on the extracellular side of the membrane which forms a plug. The plug probably moves laterally to allow the channel to open. The ring and the pore may move independently.</text>
</comment>
<gene>
    <name evidence="9" type="primary">secY</name>
    <name evidence="13" type="ordered locus">MYPE9980</name>
</gene>
<dbReference type="eggNOG" id="COG0201">
    <property type="taxonomic scope" value="Bacteria"/>
</dbReference>
<dbReference type="FunCoup" id="Q8EUD2">
    <property type="interactions" value="254"/>
</dbReference>
<keyword evidence="8 9" id="KW-0472">Membrane</keyword>
<evidence type="ECO:0000256" key="1">
    <source>
        <dbReference type="ARBA" id="ARBA00004141"/>
    </source>
</evidence>
<comment type="subcellular location">
    <subcellularLocation>
        <location evidence="9">Cell membrane</location>
        <topology evidence="9">Multi-pass membrane protein</topology>
    </subcellularLocation>
    <subcellularLocation>
        <location evidence="1 11">Membrane</location>
        <topology evidence="1 11">Multi-pass membrane protein</topology>
    </subcellularLocation>
</comment>
<dbReference type="GO" id="GO:0005886">
    <property type="term" value="C:plasma membrane"/>
    <property type="evidence" value="ECO:0007669"/>
    <property type="project" value="UniProtKB-SubCell"/>
</dbReference>
<evidence type="ECO:0000313" key="13">
    <source>
        <dbReference type="EMBL" id="BAC44784.1"/>
    </source>
</evidence>
<comment type="subunit">
    <text evidence="9">Component of the Sec protein translocase complex. Heterotrimer consisting of SecY, SecE and SecG subunits. The heterotrimers can form oligomers, although 1 heterotrimer is thought to be able to translocate proteins. Interacts with the ribosome. Interacts with SecDF, and other proteins may be involved. Interacts with SecA.</text>
</comment>
<dbReference type="GO" id="GO:0065002">
    <property type="term" value="P:intracellular protein transmembrane transport"/>
    <property type="evidence" value="ECO:0007669"/>
    <property type="project" value="UniProtKB-UniRule"/>
</dbReference>
<evidence type="ECO:0000256" key="9">
    <source>
        <dbReference type="HAMAP-Rule" id="MF_01465"/>
    </source>
</evidence>
<dbReference type="InterPro" id="IPR030659">
    <property type="entry name" value="SecY_CS"/>
</dbReference>
<dbReference type="InterPro" id="IPR002208">
    <property type="entry name" value="SecY/SEC61-alpha"/>
</dbReference>
<keyword evidence="4 9" id="KW-0812">Transmembrane</keyword>
<feature type="transmembrane region" description="Helical" evidence="9">
    <location>
        <begin position="122"/>
        <end position="145"/>
    </location>
</feature>
<dbReference type="PIRSF" id="PIRSF004557">
    <property type="entry name" value="SecY"/>
    <property type="match status" value="1"/>
</dbReference>